<name>A0AAQ3XAJ8_PASNO</name>
<dbReference type="InterPro" id="IPR004320">
    <property type="entry name" value="BPS1_pln"/>
</dbReference>
<dbReference type="PANTHER" id="PTHR33070">
    <property type="entry name" value="OS06G0725500 PROTEIN"/>
    <property type="match status" value="1"/>
</dbReference>
<evidence type="ECO:0000313" key="1">
    <source>
        <dbReference type="EMBL" id="WVZ91753.1"/>
    </source>
</evidence>
<reference evidence="1 2" key="1">
    <citation type="submission" date="2024-02" db="EMBL/GenBank/DDBJ databases">
        <title>High-quality chromosome-scale genome assembly of Pensacola bahiagrass (Paspalum notatum Flugge var. saurae).</title>
        <authorList>
            <person name="Vega J.M."/>
            <person name="Podio M."/>
            <person name="Orjuela J."/>
            <person name="Siena L.A."/>
            <person name="Pessino S.C."/>
            <person name="Combes M.C."/>
            <person name="Mariac C."/>
            <person name="Albertini E."/>
            <person name="Pupilli F."/>
            <person name="Ortiz J.P.A."/>
            <person name="Leblanc O."/>
        </authorList>
    </citation>
    <scope>NUCLEOTIDE SEQUENCE [LARGE SCALE GENOMIC DNA]</scope>
    <source>
        <strain evidence="1">R1</strain>
        <tissue evidence="1">Leaf</tissue>
    </source>
</reference>
<dbReference type="GO" id="GO:0048367">
    <property type="term" value="P:shoot system development"/>
    <property type="evidence" value="ECO:0007669"/>
    <property type="project" value="InterPro"/>
</dbReference>
<evidence type="ECO:0000313" key="2">
    <source>
        <dbReference type="Proteomes" id="UP001341281"/>
    </source>
</evidence>
<dbReference type="Proteomes" id="UP001341281">
    <property type="component" value="Chromosome 09"/>
</dbReference>
<organism evidence="1 2">
    <name type="scientific">Paspalum notatum var. saurae</name>
    <dbReference type="NCBI Taxonomy" id="547442"/>
    <lineage>
        <taxon>Eukaryota</taxon>
        <taxon>Viridiplantae</taxon>
        <taxon>Streptophyta</taxon>
        <taxon>Embryophyta</taxon>
        <taxon>Tracheophyta</taxon>
        <taxon>Spermatophyta</taxon>
        <taxon>Magnoliopsida</taxon>
        <taxon>Liliopsida</taxon>
        <taxon>Poales</taxon>
        <taxon>Poaceae</taxon>
        <taxon>PACMAD clade</taxon>
        <taxon>Panicoideae</taxon>
        <taxon>Andropogonodae</taxon>
        <taxon>Paspaleae</taxon>
        <taxon>Paspalinae</taxon>
        <taxon>Paspalum</taxon>
    </lineage>
</organism>
<dbReference type="GO" id="GO:0048364">
    <property type="term" value="P:root development"/>
    <property type="evidence" value="ECO:0007669"/>
    <property type="project" value="InterPro"/>
</dbReference>
<sequence>MLDTFNPTSATSASHLFKHNIEERAPATVMACHQRSISLPSRPALKVEEELQVLEACTSSPSMTIEATCDGLRRLGDIYNSIEEVMCLPSSQGCSSQQKKMLDGEMERSLELLDLCNAMHEDFAELKAIIQDLQVSLRKGDDAAVQAKIHSYFRLVKKAKKHFKKAAKKVTFDREDCRILSLLGEAREITTSLLESAVHLLTKQIATPKSSIVLKAFQKKTSIVCKEEQLQVLSATSEVLRMEQVFCSGD</sequence>
<protein>
    <submittedName>
        <fullName evidence="1">Uncharacterized protein</fullName>
    </submittedName>
</protein>
<proteinExistence type="predicted"/>
<dbReference type="Pfam" id="PF03087">
    <property type="entry name" value="BPS1"/>
    <property type="match status" value="1"/>
</dbReference>
<gene>
    <name evidence="1" type="ORF">U9M48_037879</name>
</gene>
<dbReference type="EMBL" id="CP144753">
    <property type="protein sequence ID" value="WVZ91753.1"/>
    <property type="molecule type" value="Genomic_DNA"/>
</dbReference>
<keyword evidence="2" id="KW-1185">Reference proteome</keyword>
<dbReference type="AlphaFoldDB" id="A0AAQ3XAJ8"/>
<dbReference type="PANTHER" id="PTHR33070:SF15">
    <property type="entry name" value="OS08G0552400 PROTEIN"/>
    <property type="match status" value="1"/>
</dbReference>
<accession>A0AAQ3XAJ8</accession>